<dbReference type="GO" id="GO:0000184">
    <property type="term" value="P:nuclear-transcribed mRNA catabolic process, nonsense-mediated decay"/>
    <property type="evidence" value="ECO:0007669"/>
    <property type="project" value="UniProtKB-KW"/>
</dbReference>
<evidence type="ECO:0000313" key="8">
    <source>
        <dbReference type="EMBL" id="CEH11961.1"/>
    </source>
</evidence>
<dbReference type="InterPro" id="IPR012677">
    <property type="entry name" value="Nucleotide-bd_a/b_plait_sf"/>
</dbReference>
<evidence type="ECO:0000256" key="6">
    <source>
        <dbReference type="SAM" id="SignalP"/>
    </source>
</evidence>
<reference evidence="8 9" key="1">
    <citation type="submission" date="2014-09" db="EMBL/GenBank/DDBJ databases">
        <authorList>
            <person name="Magalhaes I.L.F."/>
            <person name="Oliveira U."/>
            <person name="Santos F.R."/>
            <person name="Vidigal T.H.D.A."/>
            <person name="Brescovit A.D."/>
            <person name="Santos A.J."/>
        </authorList>
    </citation>
    <scope>NUCLEOTIDE SEQUENCE [LARGE SCALE GENOMIC DNA]</scope>
</reference>
<feature type="compositionally biased region" description="Basic and acidic residues" evidence="5">
    <location>
        <begin position="146"/>
        <end position="158"/>
    </location>
</feature>
<feature type="compositionally biased region" description="Basic and acidic residues" evidence="5">
    <location>
        <begin position="48"/>
        <end position="58"/>
    </location>
</feature>
<protein>
    <submittedName>
        <fullName evidence="8">Nonsense-mediated decay protein Upf3</fullName>
    </submittedName>
</protein>
<feature type="domain" description="UPF3" evidence="7">
    <location>
        <begin position="165"/>
        <end position="375"/>
    </location>
</feature>
<feature type="compositionally biased region" description="Basic and acidic residues" evidence="5">
    <location>
        <begin position="65"/>
        <end position="94"/>
    </location>
</feature>
<dbReference type="STRING" id="401625.A0A0P1B8U3"/>
<feature type="region of interest" description="Disordered" evidence="5">
    <location>
        <begin position="328"/>
        <end position="360"/>
    </location>
</feature>
<dbReference type="GO" id="GO:0005737">
    <property type="term" value="C:cytoplasm"/>
    <property type="evidence" value="ECO:0007669"/>
    <property type="project" value="TreeGrafter"/>
</dbReference>
<feature type="region of interest" description="Disordered" evidence="5">
    <location>
        <begin position="27"/>
        <end position="161"/>
    </location>
</feature>
<dbReference type="Pfam" id="PF03467">
    <property type="entry name" value="Smg4_UPF3"/>
    <property type="match status" value="1"/>
</dbReference>
<evidence type="ECO:0000256" key="1">
    <source>
        <dbReference type="ARBA" id="ARBA00004123"/>
    </source>
</evidence>
<feature type="compositionally biased region" description="Low complexity" evidence="5">
    <location>
        <begin position="510"/>
        <end position="536"/>
    </location>
</feature>
<evidence type="ECO:0000256" key="2">
    <source>
        <dbReference type="ARBA" id="ARBA00005991"/>
    </source>
</evidence>
<evidence type="ECO:0000259" key="7">
    <source>
        <dbReference type="Pfam" id="PF03467"/>
    </source>
</evidence>
<dbReference type="PANTHER" id="PTHR13112:SF0">
    <property type="entry name" value="FI21285P1"/>
    <property type="match status" value="1"/>
</dbReference>
<comment type="subcellular location">
    <subcellularLocation>
        <location evidence="1">Nucleus</location>
    </subcellularLocation>
</comment>
<feature type="region of interest" description="Disordered" evidence="5">
    <location>
        <begin position="394"/>
        <end position="584"/>
    </location>
</feature>
<evidence type="ECO:0000313" key="9">
    <source>
        <dbReference type="Proteomes" id="UP000054845"/>
    </source>
</evidence>
<dbReference type="InterPro" id="IPR039722">
    <property type="entry name" value="Upf3"/>
</dbReference>
<accession>A0A0P1B8U3</accession>
<feature type="compositionally biased region" description="Polar residues" evidence="5">
    <location>
        <begin position="453"/>
        <end position="462"/>
    </location>
</feature>
<feature type="compositionally biased region" description="Low complexity" evidence="5">
    <location>
        <begin position="430"/>
        <end position="444"/>
    </location>
</feature>
<feature type="compositionally biased region" description="Polar residues" evidence="5">
    <location>
        <begin position="338"/>
        <end position="358"/>
    </location>
</feature>
<name>A0A0P1B8U3_9BASI</name>
<evidence type="ECO:0000256" key="5">
    <source>
        <dbReference type="SAM" id="MobiDB-lite"/>
    </source>
</evidence>
<keyword evidence="9" id="KW-1185">Reference proteome</keyword>
<sequence>MSHFQAFTTLPSRLSLLPSLLAGIIPRTPTVQSNQDKKRRRPPHSHTHKSDKDKDAKGKGASVADRSELLEAGHRAAPLKEEETTTKEAPKAEPRALSPQLASQVQSLLQPASAPTNPNAQSAPNSNHTSKSKSKSKSSSKSKSKRDKDKDKDKDRASRSKVPLQKLKVIVRRLPPNLPEEIFWNVVRPWVRDLEDVQAVNSQTSAEAGQMHTPLQQTIEWKRFVEGKIKESRQGTLNDARTVQHRHSRAYIRFTSLEALIEFHRNFDGHGFRDSKGNEYTAIVEFAPNQKVPGMEKAQKADARVGTIDEDATYLGFIAALENPEAAGAGEAADKENQQGASTVLSGEALQSKSSSAGANVKKTTPLLDHLRAQQASAAAAAAAAAAASSKKSKSQAHASFSSSGHAPSSSQNKLDTPKGPKKSKKEAAAHSSSSPIPSSVGSTPKKDKSKTISKAQAQSPSRTKDETQQAPPTGPKADAGRSKKKDKHVAPITADGPFEAQATPTGPKALAAKSGKAQHAAKQKAQGQGVPYAQGGEKKAKNGAKAQRGQEPGRRGGTLDAGQAPSAPMGPLAILKRRTEDKE</sequence>
<evidence type="ECO:0000256" key="3">
    <source>
        <dbReference type="ARBA" id="ARBA00023161"/>
    </source>
</evidence>
<dbReference type="OrthoDB" id="18087at2759"/>
<dbReference type="Proteomes" id="UP000054845">
    <property type="component" value="Unassembled WGS sequence"/>
</dbReference>
<dbReference type="InterPro" id="IPR005120">
    <property type="entry name" value="UPF3_dom"/>
</dbReference>
<evidence type="ECO:0000256" key="4">
    <source>
        <dbReference type="ARBA" id="ARBA00023242"/>
    </source>
</evidence>
<dbReference type="SUPFAM" id="SSF54928">
    <property type="entry name" value="RNA-binding domain, RBD"/>
    <property type="match status" value="1"/>
</dbReference>
<dbReference type="GO" id="GO:0005730">
    <property type="term" value="C:nucleolus"/>
    <property type="evidence" value="ECO:0007669"/>
    <property type="project" value="TreeGrafter"/>
</dbReference>
<dbReference type="GO" id="GO:0003729">
    <property type="term" value="F:mRNA binding"/>
    <property type="evidence" value="ECO:0007669"/>
    <property type="project" value="TreeGrafter"/>
</dbReference>
<keyword evidence="3" id="KW-0866">Nonsense-mediated mRNA decay</keyword>
<feature type="signal peptide" evidence="6">
    <location>
        <begin position="1"/>
        <end position="22"/>
    </location>
</feature>
<feature type="chain" id="PRO_5006059289" evidence="6">
    <location>
        <begin position="23"/>
        <end position="584"/>
    </location>
</feature>
<dbReference type="InterPro" id="IPR035979">
    <property type="entry name" value="RBD_domain_sf"/>
</dbReference>
<feature type="compositionally biased region" description="Polar residues" evidence="5">
    <location>
        <begin position="100"/>
        <end position="129"/>
    </location>
</feature>
<dbReference type="CDD" id="cd12455">
    <property type="entry name" value="RRM_like_Smg4_UPF3"/>
    <property type="match status" value="1"/>
</dbReference>
<comment type="similarity">
    <text evidence="2">Belongs to the RENT3 family.</text>
</comment>
<dbReference type="PANTHER" id="PTHR13112">
    <property type="entry name" value="UPF3 REGULATOR OF NONSENSE TRANSCRIPTS-LIKE PROTEIN"/>
    <property type="match status" value="1"/>
</dbReference>
<dbReference type="GO" id="GO:0045727">
    <property type="term" value="P:positive regulation of translation"/>
    <property type="evidence" value="ECO:0007669"/>
    <property type="project" value="TreeGrafter"/>
</dbReference>
<keyword evidence="6" id="KW-0732">Signal</keyword>
<feature type="compositionally biased region" description="Basic residues" evidence="5">
    <location>
        <begin position="130"/>
        <end position="145"/>
    </location>
</feature>
<proteinExistence type="inferred from homology"/>
<organism evidence="8 9">
    <name type="scientific">Ceraceosorus bombacis</name>
    <dbReference type="NCBI Taxonomy" id="401625"/>
    <lineage>
        <taxon>Eukaryota</taxon>
        <taxon>Fungi</taxon>
        <taxon>Dikarya</taxon>
        <taxon>Basidiomycota</taxon>
        <taxon>Ustilaginomycotina</taxon>
        <taxon>Exobasidiomycetes</taxon>
        <taxon>Ceraceosorales</taxon>
        <taxon>Ceraceosoraceae</taxon>
        <taxon>Ceraceosorus</taxon>
    </lineage>
</organism>
<feature type="compositionally biased region" description="Low complexity" evidence="5">
    <location>
        <begin position="394"/>
        <end position="412"/>
    </location>
</feature>
<dbReference type="EMBL" id="CCYA01000089">
    <property type="protein sequence ID" value="CEH11961.1"/>
    <property type="molecule type" value="Genomic_DNA"/>
</dbReference>
<dbReference type="AlphaFoldDB" id="A0A0P1B8U3"/>
<feature type="compositionally biased region" description="Basic residues" evidence="5">
    <location>
        <begin position="37"/>
        <end position="47"/>
    </location>
</feature>
<keyword evidence="4" id="KW-0539">Nucleus</keyword>
<dbReference type="Gene3D" id="3.30.70.330">
    <property type="match status" value="1"/>
</dbReference>